<gene>
    <name evidence="1" type="ORF">ESCO13_00200</name>
</gene>
<reference evidence="1" key="1">
    <citation type="submission" date="2017-02" db="EMBL/GenBank/DDBJ databases">
        <title>Complete genome sequence of two Escherichia coli phages, vB_EcoM_ ESCO5 and vB_EcoM_ESCO13, which are related to phAPEC8.</title>
        <authorList>
            <person name="Trotereau A."/>
            <person name="Gonnet M."/>
            <person name="Viardot A."/>
            <person name="Lalmanach A.-C."/>
            <person name="Guabiraba R."/>
            <person name="Chanteloup N."/>
            <person name="Schouler C."/>
        </authorList>
    </citation>
    <scope>NUCLEOTIDE SEQUENCE [LARGE SCALE GENOMIC DNA]</scope>
</reference>
<organism evidence="1 2">
    <name type="scientific">Escherichia phage ESCO13</name>
    <dbReference type="NCBI Taxonomy" id="1881104"/>
    <lineage>
        <taxon>Viruses</taxon>
        <taxon>Duplodnaviria</taxon>
        <taxon>Heunggongvirae</taxon>
        <taxon>Uroviricota</taxon>
        <taxon>Caudoviricetes</taxon>
        <taxon>Stephanstirmvirinae</taxon>
        <taxon>Phapecoctavirus</taxon>
        <taxon>Phapecoctavirus ESCO13</taxon>
    </lineage>
</organism>
<proteinExistence type="predicted"/>
<dbReference type="EMBL" id="KX552041">
    <property type="protein sequence ID" value="AOQ27319.1"/>
    <property type="molecule type" value="Genomic_DNA"/>
</dbReference>
<sequence length="92" mass="10966">MINTFDFEYTTRNGKALVVEVDYYYEEPNPLSRESDWDYHGGLLIDGIRFYEGSTEVFEKDLNVTVAEIAFQFRKHMEELEAEYMMETNEPF</sequence>
<protein>
    <submittedName>
        <fullName evidence="1">Uncharacterized protein</fullName>
    </submittedName>
</protein>
<keyword evidence="2" id="KW-1185">Reference proteome</keyword>
<evidence type="ECO:0000313" key="1">
    <source>
        <dbReference type="EMBL" id="AOQ27319.1"/>
    </source>
</evidence>
<name>A0A1D7XFJ5_9CAUD</name>
<dbReference type="Proteomes" id="UP000225358">
    <property type="component" value="Segment"/>
</dbReference>
<accession>A0A1D7XFJ5</accession>
<evidence type="ECO:0000313" key="2">
    <source>
        <dbReference type="Proteomes" id="UP000225358"/>
    </source>
</evidence>